<dbReference type="VEuPathDB" id="MicrosporidiaDB:VCUG_00524"/>
<evidence type="ECO:0000313" key="3">
    <source>
        <dbReference type="EMBL" id="ELA47941.1"/>
    </source>
</evidence>
<feature type="transmembrane region" description="Helical" evidence="2">
    <location>
        <begin position="709"/>
        <end position="727"/>
    </location>
</feature>
<protein>
    <submittedName>
        <fullName evidence="3">Uncharacterized protein</fullName>
    </submittedName>
</protein>
<keyword evidence="2" id="KW-1133">Transmembrane helix</keyword>
<feature type="transmembrane region" description="Helical" evidence="2">
    <location>
        <begin position="784"/>
        <end position="806"/>
    </location>
</feature>
<evidence type="ECO:0000313" key="4">
    <source>
        <dbReference type="Proteomes" id="UP000011081"/>
    </source>
</evidence>
<feature type="transmembrane region" description="Helical" evidence="2">
    <location>
        <begin position="36"/>
        <end position="56"/>
    </location>
</feature>
<evidence type="ECO:0000256" key="2">
    <source>
        <dbReference type="SAM" id="Phobius"/>
    </source>
</evidence>
<accession>L2GW98</accession>
<dbReference type="OrthoDB" id="10516735at2759"/>
<feature type="compositionally biased region" description="Basic and acidic residues" evidence="1">
    <location>
        <begin position="376"/>
        <end position="396"/>
    </location>
</feature>
<dbReference type="InParanoid" id="L2GW98"/>
<keyword evidence="4" id="KW-1185">Reference proteome</keyword>
<sequence length="809" mass="89121">MPNYFNNSLAIVRIQIIGALFFIGKVYFFIGAINAVLATLAVALISAISSVMVIQVKEHVCRKGRGKDAECACEKGGGARQLGAIFGVNDGCTVNDGNCSELIDDELLEENGIMHKRPYSDEYNGACNAYDAHHGAHDKNKNGTGKTNNAVHKKRFYGTKEQKSIGEGFHAERACDGGGGKKNRVDVNKEIVKRGFLAGEGTSERTRSKTGITAEKSTTCTHGKQTRDKHSINGVPCANCDQEDQKRGVNRLSTKTHAVNEKCCKNAQAGQPRNNNRSGAAPPVAKRCSAPQCTRGSSTDKNALRVTDKKTNHAMHEINNHEKIRTSKKDHAHCSSTEDGTEEQILVYRTSSTENKNNTNRKLHMNSKGCAGGAEGNEHELNRLVRYSRSDGEEGKVSAGGAEQRNGVSEFESTVRETDHKKGGLTHEHEKKDKVNALAVHKKKDKVNALAAHKKIDKVNALAAYKKIDKVNALAVHKKKDKVNALAAHKKIKKEQSIVKKAGSSSTRSGTAESIVTIPKNKKIKEMAVEESITYDALVRQVLGSKVSTFFFLCNLVLDLTTLVVNLKVSYNFLEEILKFDAKLILGTIFFSTFLMFDKGHFIVGVGEAIMIVIFIGASVIEHLYHHTKVSASVCSTTDALALFHALHNTAFLIWSFYTQPFVLEHQKKHVILFNALTCCTLTSLGIIRHLTFLKTNNHFLTVPYMNDMLRLLIVVLQLLTFSKLINTMCTRRVVRISIFVFVFVCSLFVGNFFYLKALFFLFGSMCMFVVPFGMHVKCYGMGWNGVVGGVGVLGVVYGALMLFVVKNV</sequence>
<feature type="transmembrane region" description="Helical" evidence="2">
    <location>
        <begin position="550"/>
        <end position="571"/>
    </location>
</feature>
<dbReference type="HOGENOM" id="CLU_348579_0_0_1"/>
<feature type="transmembrane region" description="Helical" evidence="2">
    <location>
        <begin position="602"/>
        <end position="621"/>
    </location>
</feature>
<feature type="transmembrane region" description="Helical" evidence="2">
    <location>
        <begin position="641"/>
        <end position="659"/>
    </location>
</feature>
<reference evidence="4" key="1">
    <citation type="submission" date="2011-03" db="EMBL/GenBank/DDBJ databases">
        <title>The genome sequence of Vavraia culicis strain floridensis.</title>
        <authorList>
            <consortium name="The Broad Institute Genome Sequencing Platform"/>
            <person name="Cuomo C."/>
            <person name="Becnel J."/>
            <person name="Sanscrainte N."/>
            <person name="Young S.K."/>
            <person name="Zeng Q."/>
            <person name="Gargeya S."/>
            <person name="Fitzgerald M."/>
            <person name="Haas B."/>
            <person name="Abouelleil A."/>
            <person name="Alvarado L."/>
            <person name="Arachchi H.M."/>
            <person name="Berlin A."/>
            <person name="Chapman S.B."/>
            <person name="Gearin G."/>
            <person name="Goldberg J."/>
            <person name="Griggs A."/>
            <person name="Gujja S."/>
            <person name="Hansen M."/>
            <person name="Heiman D."/>
            <person name="Howarth C."/>
            <person name="Larimer J."/>
            <person name="Lui A."/>
            <person name="MacDonald P.J.P."/>
            <person name="McCowen C."/>
            <person name="Montmayeur A."/>
            <person name="Murphy C."/>
            <person name="Neiman D."/>
            <person name="Pearson M."/>
            <person name="Priest M."/>
            <person name="Roberts A."/>
            <person name="Saif S."/>
            <person name="Shea T."/>
            <person name="Sisk P."/>
            <person name="Stolte C."/>
            <person name="Sykes S."/>
            <person name="Wortman J."/>
            <person name="Nusbaum C."/>
            <person name="Birren B."/>
        </authorList>
    </citation>
    <scope>NUCLEOTIDE SEQUENCE [LARGE SCALE GENOMIC DNA]</scope>
    <source>
        <strain evidence="4">floridensis</strain>
    </source>
</reference>
<name>L2GW98_VAVCU</name>
<keyword evidence="2" id="KW-0812">Transmembrane</keyword>
<feature type="region of interest" description="Disordered" evidence="1">
    <location>
        <begin position="269"/>
        <end position="301"/>
    </location>
</feature>
<feature type="compositionally biased region" description="Basic and acidic residues" evidence="1">
    <location>
        <begin position="413"/>
        <end position="430"/>
    </location>
</feature>
<proteinExistence type="predicted"/>
<keyword evidence="2" id="KW-0472">Membrane</keyword>
<feature type="transmembrane region" description="Helical" evidence="2">
    <location>
        <begin position="671"/>
        <end position="689"/>
    </location>
</feature>
<feature type="transmembrane region" description="Helical" evidence="2">
    <location>
        <begin position="577"/>
        <end position="595"/>
    </location>
</feature>
<organism evidence="3 4">
    <name type="scientific">Vavraia culicis (isolate floridensis)</name>
    <name type="common">Microsporidian parasite</name>
    <dbReference type="NCBI Taxonomy" id="948595"/>
    <lineage>
        <taxon>Eukaryota</taxon>
        <taxon>Fungi</taxon>
        <taxon>Fungi incertae sedis</taxon>
        <taxon>Microsporidia</taxon>
        <taxon>Pleistophoridae</taxon>
        <taxon>Vavraia</taxon>
    </lineage>
</organism>
<dbReference type="EMBL" id="GL877409">
    <property type="protein sequence ID" value="ELA47941.1"/>
    <property type="molecule type" value="Genomic_DNA"/>
</dbReference>
<gene>
    <name evidence="3" type="ORF">VCUG_00524</name>
</gene>
<dbReference type="OMA" id="HAMHEIN"/>
<dbReference type="Proteomes" id="UP000011081">
    <property type="component" value="Unassembled WGS sequence"/>
</dbReference>
<feature type="compositionally biased region" description="Polar residues" evidence="1">
    <location>
        <begin position="291"/>
        <end position="301"/>
    </location>
</feature>
<feature type="compositionally biased region" description="Polar residues" evidence="1">
    <location>
        <begin position="269"/>
        <end position="278"/>
    </location>
</feature>
<feature type="transmembrane region" description="Helical" evidence="2">
    <location>
        <begin position="734"/>
        <end position="754"/>
    </location>
</feature>
<evidence type="ECO:0000256" key="1">
    <source>
        <dbReference type="SAM" id="MobiDB-lite"/>
    </source>
</evidence>
<feature type="region of interest" description="Disordered" evidence="1">
    <location>
        <begin position="355"/>
        <end position="430"/>
    </location>
</feature>
<dbReference type="AlphaFoldDB" id="L2GW98"/>
<feature type="transmembrane region" description="Helical" evidence="2">
    <location>
        <begin position="760"/>
        <end position="777"/>
    </location>
</feature>
<dbReference type="RefSeq" id="XP_008073545.1">
    <property type="nucleotide sequence ID" value="XM_008075354.1"/>
</dbReference>
<dbReference type="GeneID" id="19878411"/>
<feature type="transmembrane region" description="Helical" evidence="2">
    <location>
        <begin position="12"/>
        <end position="30"/>
    </location>
</feature>